<reference evidence="2 3" key="1">
    <citation type="submission" date="2024-01" db="EMBL/GenBank/DDBJ databases">
        <title>The genomes of 5 underutilized Papilionoideae crops provide insights into root nodulation and disease resistanc.</title>
        <authorList>
            <person name="Jiang F."/>
        </authorList>
    </citation>
    <scope>NUCLEOTIDE SEQUENCE [LARGE SCALE GENOMIC DNA]</scope>
    <source>
        <strain evidence="2">DUOXIRENSHENG_FW03</strain>
        <tissue evidence="2">Leaves</tissue>
    </source>
</reference>
<keyword evidence="1" id="KW-0732">Signal</keyword>
<comment type="caution">
    <text evidence="2">The sequence shown here is derived from an EMBL/GenBank/DDBJ whole genome shotgun (WGS) entry which is preliminary data.</text>
</comment>
<accession>A0AAN9RU68</accession>
<feature type="signal peptide" evidence="1">
    <location>
        <begin position="1"/>
        <end position="25"/>
    </location>
</feature>
<evidence type="ECO:0000256" key="1">
    <source>
        <dbReference type="SAM" id="SignalP"/>
    </source>
</evidence>
<protein>
    <submittedName>
        <fullName evidence="2">Uncharacterized protein</fullName>
    </submittedName>
</protein>
<dbReference type="Proteomes" id="UP001386955">
    <property type="component" value="Unassembled WGS sequence"/>
</dbReference>
<sequence>MTCLPLMPDFVLPLLFLVLYSATEACLSRSNGDMDVGVFVVLVPYVKQVKVFLPTVYDGWGYRVDQRIGLCSAEVALDCYLDMSMLQEQDHIVKYVEPDVVEELYEKGSAACFHRGLVLCDSLS</sequence>
<dbReference type="AlphaFoldDB" id="A0AAN9RU68"/>
<dbReference type="EMBL" id="JAYMYS010000008">
    <property type="protein sequence ID" value="KAK7383124.1"/>
    <property type="molecule type" value="Genomic_DNA"/>
</dbReference>
<evidence type="ECO:0000313" key="2">
    <source>
        <dbReference type="EMBL" id="KAK7383124.1"/>
    </source>
</evidence>
<name>A0AAN9RU68_PSOTE</name>
<organism evidence="2 3">
    <name type="scientific">Psophocarpus tetragonolobus</name>
    <name type="common">Winged bean</name>
    <name type="synonym">Dolichos tetragonolobus</name>
    <dbReference type="NCBI Taxonomy" id="3891"/>
    <lineage>
        <taxon>Eukaryota</taxon>
        <taxon>Viridiplantae</taxon>
        <taxon>Streptophyta</taxon>
        <taxon>Embryophyta</taxon>
        <taxon>Tracheophyta</taxon>
        <taxon>Spermatophyta</taxon>
        <taxon>Magnoliopsida</taxon>
        <taxon>eudicotyledons</taxon>
        <taxon>Gunneridae</taxon>
        <taxon>Pentapetalae</taxon>
        <taxon>rosids</taxon>
        <taxon>fabids</taxon>
        <taxon>Fabales</taxon>
        <taxon>Fabaceae</taxon>
        <taxon>Papilionoideae</taxon>
        <taxon>50 kb inversion clade</taxon>
        <taxon>NPAAA clade</taxon>
        <taxon>indigoferoid/millettioid clade</taxon>
        <taxon>Phaseoleae</taxon>
        <taxon>Psophocarpus</taxon>
    </lineage>
</organism>
<feature type="chain" id="PRO_5042915692" evidence="1">
    <location>
        <begin position="26"/>
        <end position="124"/>
    </location>
</feature>
<evidence type="ECO:0000313" key="3">
    <source>
        <dbReference type="Proteomes" id="UP001386955"/>
    </source>
</evidence>
<proteinExistence type="predicted"/>
<keyword evidence="3" id="KW-1185">Reference proteome</keyword>
<gene>
    <name evidence="2" type="ORF">VNO78_28794</name>
</gene>